<name>A0A2A4EXJ7_9BURK</name>
<accession>A0A2A4EXJ7</accession>
<dbReference type="RefSeq" id="WP_096720006.1">
    <property type="nucleotide sequence ID" value="NZ_MTZV01000004.1"/>
</dbReference>
<dbReference type="PANTHER" id="PTHR43477:SF1">
    <property type="entry name" value="DIHYDROANTICAPSIN 7-DEHYDROGENASE"/>
    <property type="match status" value="1"/>
</dbReference>
<dbReference type="InterPro" id="IPR051122">
    <property type="entry name" value="SDR_DHRS6-like"/>
</dbReference>
<proteinExistence type="inferred from homology"/>
<comment type="similarity">
    <text evidence="1">Belongs to the short-chain dehydrogenases/reductases (SDR) family.</text>
</comment>
<organism evidence="3 4">
    <name type="scientific">Paraburkholderia acidicola</name>
    <dbReference type="NCBI Taxonomy" id="1912599"/>
    <lineage>
        <taxon>Bacteria</taxon>
        <taxon>Pseudomonadati</taxon>
        <taxon>Pseudomonadota</taxon>
        <taxon>Betaproteobacteria</taxon>
        <taxon>Burkholderiales</taxon>
        <taxon>Burkholderiaceae</taxon>
        <taxon>Paraburkholderia</taxon>
    </lineage>
</organism>
<dbReference type="GO" id="GO:0016491">
    <property type="term" value="F:oxidoreductase activity"/>
    <property type="evidence" value="ECO:0007669"/>
    <property type="project" value="UniProtKB-KW"/>
</dbReference>
<reference evidence="3 4" key="1">
    <citation type="submission" date="2017-01" db="EMBL/GenBank/DDBJ databases">
        <title>Whole-Genome Shotgun Sequencing of Two beta-Proteobacterial Species in Search of the Bulgecin Biosynthetic Cluster.</title>
        <authorList>
            <person name="Horsman M.E."/>
            <person name="Marous D.R."/>
            <person name="Li R."/>
            <person name="Oliver R.A."/>
            <person name="Byun B."/>
            <person name="Emrich S.J."/>
            <person name="Boggess B."/>
            <person name="Townsend C.A."/>
            <person name="Mobashery S."/>
        </authorList>
    </citation>
    <scope>NUCLEOTIDE SEQUENCE [LARGE SCALE GENOMIC DNA]</scope>
    <source>
        <strain evidence="3 4">ATCC 31363</strain>
    </source>
</reference>
<evidence type="ECO:0000256" key="2">
    <source>
        <dbReference type="ARBA" id="ARBA00023002"/>
    </source>
</evidence>
<dbReference type="OrthoDB" id="9806974at2"/>
<dbReference type="AlphaFoldDB" id="A0A2A4EXJ7"/>
<dbReference type="InterPro" id="IPR002347">
    <property type="entry name" value="SDR_fam"/>
</dbReference>
<protein>
    <submittedName>
        <fullName evidence="3">Short-chain dehydrogenase</fullName>
    </submittedName>
</protein>
<dbReference type="Gene3D" id="3.40.50.720">
    <property type="entry name" value="NAD(P)-binding Rossmann-like Domain"/>
    <property type="match status" value="1"/>
</dbReference>
<gene>
    <name evidence="3" type="ORF">BWP39_10895</name>
</gene>
<dbReference type="Proteomes" id="UP000218022">
    <property type="component" value="Unassembled WGS sequence"/>
</dbReference>
<dbReference type="SUPFAM" id="SSF51735">
    <property type="entry name" value="NAD(P)-binding Rossmann-fold domains"/>
    <property type="match status" value="1"/>
</dbReference>
<dbReference type="InterPro" id="IPR036291">
    <property type="entry name" value="NAD(P)-bd_dom_sf"/>
</dbReference>
<evidence type="ECO:0000256" key="1">
    <source>
        <dbReference type="ARBA" id="ARBA00006484"/>
    </source>
</evidence>
<evidence type="ECO:0000313" key="4">
    <source>
        <dbReference type="Proteomes" id="UP000218022"/>
    </source>
</evidence>
<keyword evidence="2" id="KW-0560">Oxidoreductase</keyword>
<evidence type="ECO:0000313" key="3">
    <source>
        <dbReference type="EMBL" id="PCE25024.1"/>
    </source>
</evidence>
<dbReference type="PANTHER" id="PTHR43477">
    <property type="entry name" value="DIHYDROANTICAPSIN 7-DEHYDROGENASE"/>
    <property type="match status" value="1"/>
</dbReference>
<sequence length="244" mass="24733">MNTATQTSLDGAHVVVFGGSTGIGFATAQAAKAQGAEVTLVGRTRARLDAAGSALGGAATAVADMMDRGSVEAVFAGMTRVDHLVITAGSLRTGKLADTDPDVLLAALSERIAGPLYAIKAALHLMSPTGSIVLTGGQLSDRPSGNGTSVIAAAVRGVEAFARSLALELQPIRVNVVSPGYVDTPLFDAFGAEGRAAILEQAARALPGGRIGRADEVGDAIVFLLRNAYVNAEVLHIDGGGRFV</sequence>
<dbReference type="Pfam" id="PF13561">
    <property type="entry name" value="adh_short_C2"/>
    <property type="match status" value="1"/>
</dbReference>
<dbReference type="EMBL" id="MTZV01000004">
    <property type="protein sequence ID" value="PCE25024.1"/>
    <property type="molecule type" value="Genomic_DNA"/>
</dbReference>
<comment type="caution">
    <text evidence="3">The sequence shown here is derived from an EMBL/GenBank/DDBJ whole genome shotgun (WGS) entry which is preliminary data.</text>
</comment>
<dbReference type="PRINTS" id="PR00081">
    <property type="entry name" value="GDHRDH"/>
</dbReference>